<feature type="non-terminal residue" evidence="1">
    <location>
        <position position="78"/>
    </location>
</feature>
<proteinExistence type="predicted"/>
<evidence type="ECO:0000313" key="2">
    <source>
        <dbReference type="Proteomes" id="UP001057452"/>
    </source>
</evidence>
<sequence>PGDTVTARGRKELSVVETAGNTCFTHPSRGPWRIEERQLSKQTACQRHSDRYDSSSSTGGCDIFLGVHGAANFCQVPQ</sequence>
<protein>
    <submittedName>
        <fullName evidence="1">Uncharacterized protein</fullName>
    </submittedName>
</protein>
<gene>
    <name evidence="1" type="ORF">KUCAC02_025865</name>
</gene>
<organism evidence="1 2">
    <name type="scientific">Chaenocephalus aceratus</name>
    <name type="common">Blackfin icefish</name>
    <name type="synonym">Chaenichthys aceratus</name>
    <dbReference type="NCBI Taxonomy" id="36190"/>
    <lineage>
        <taxon>Eukaryota</taxon>
        <taxon>Metazoa</taxon>
        <taxon>Chordata</taxon>
        <taxon>Craniata</taxon>
        <taxon>Vertebrata</taxon>
        <taxon>Euteleostomi</taxon>
        <taxon>Actinopterygii</taxon>
        <taxon>Neopterygii</taxon>
        <taxon>Teleostei</taxon>
        <taxon>Neoteleostei</taxon>
        <taxon>Acanthomorphata</taxon>
        <taxon>Eupercaria</taxon>
        <taxon>Perciformes</taxon>
        <taxon>Notothenioidei</taxon>
        <taxon>Channichthyidae</taxon>
        <taxon>Chaenocephalus</taxon>
    </lineage>
</organism>
<comment type="caution">
    <text evidence="1">The sequence shown here is derived from an EMBL/GenBank/DDBJ whole genome shotgun (WGS) entry which is preliminary data.</text>
</comment>
<reference evidence="1" key="1">
    <citation type="submission" date="2022-05" db="EMBL/GenBank/DDBJ databases">
        <title>Chromosome-level genome of Chaenocephalus aceratus.</title>
        <authorList>
            <person name="Park H."/>
        </authorList>
    </citation>
    <scope>NUCLEOTIDE SEQUENCE</scope>
    <source>
        <strain evidence="1">KU_202001</strain>
    </source>
</reference>
<keyword evidence="2" id="KW-1185">Reference proteome</keyword>
<feature type="non-terminal residue" evidence="1">
    <location>
        <position position="1"/>
    </location>
</feature>
<evidence type="ECO:0000313" key="1">
    <source>
        <dbReference type="EMBL" id="KAI4804231.1"/>
    </source>
</evidence>
<accession>A0ACB9VUZ7</accession>
<dbReference type="Proteomes" id="UP001057452">
    <property type="component" value="Chromosome 15"/>
</dbReference>
<name>A0ACB9VUZ7_CHAAC</name>
<dbReference type="EMBL" id="CM043799">
    <property type="protein sequence ID" value="KAI4804231.1"/>
    <property type="molecule type" value="Genomic_DNA"/>
</dbReference>